<keyword evidence="3 6" id="KW-0521">NADP</keyword>
<keyword evidence="8" id="KW-1185">Reference proteome</keyword>
<comment type="subcellular location">
    <subcellularLocation>
        <location evidence="6">Cytoplasm</location>
    </subcellularLocation>
</comment>
<proteinExistence type="inferred from homology"/>
<evidence type="ECO:0000313" key="7">
    <source>
        <dbReference type="EMBL" id="MBO4205818.1"/>
    </source>
</evidence>
<feature type="active site" description="Proton acceptor" evidence="6">
    <location>
        <position position="69"/>
    </location>
</feature>
<evidence type="ECO:0000256" key="1">
    <source>
        <dbReference type="ARBA" id="ARBA00022679"/>
    </source>
</evidence>
<dbReference type="InterPro" id="IPR016064">
    <property type="entry name" value="NAD/diacylglycerol_kinase_sf"/>
</dbReference>
<keyword evidence="6" id="KW-0963">Cytoplasm</keyword>
<evidence type="ECO:0000256" key="3">
    <source>
        <dbReference type="ARBA" id="ARBA00022857"/>
    </source>
</evidence>
<dbReference type="InterPro" id="IPR017437">
    <property type="entry name" value="ATP-NAD_kinase_PpnK-typ_C"/>
</dbReference>
<keyword evidence="6" id="KW-0547">Nucleotide-binding</keyword>
<evidence type="ECO:0000313" key="8">
    <source>
        <dbReference type="Proteomes" id="UP000823521"/>
    </source>
</evidence>
<sequence length="309" mass="33125">MDPIRLGLVLHPSRDAAGVLGTIVAWAAARDARLYVRDTDRHRAPSTVTALPAADLASCCDAFVSIGGDGTMLGALRLTVDDPKPVLGVHLGRLGFLVEVEPPDLPAALDRLAARDVTLEPHSCLVLDVCGAEAVAFNDVALARQPGTGFVSAVLAVDGQRYGHYRCDALVVSTPTGSTAYSYAAGGPLVSPAAQVVVVTPSAPMAGISRSVVLSPDETIRLELRPGAARVAVEVDGRVIRHIGAEEVVGVRYRRDAGFVVRLDPRRHRERNQLKLSLLDLPLLPEQLRELLPEQLREQLNRRELPPPR</sequence>
<comment type="function">
    <text evidence="6">Involved in the regulation of the intracellular balance of NAD and NADP, and is a key enzyme in the biosynthesis of NADP. Catalyzes specifically the phosphorylation on 2'-hydroxyl of the adenosine moiety of NAD to yield NADP.</text>
</comment>
<evidence type="ECO:0000256" key="4">
    <source>
        <dbReference type="ARBA" id="ARBA00023027"/>
    </source>
</evidence>
<comment type="caution">
    <text evidence="6">Lacks conserved residue(s) required for the propagation of feature annotation.</text>
</comment>
<dbReference type="InterPro" id="IPR017438">
    <property type="entry name" value="ATP-NAD_kinase_N"/>
</dbReference>
<keyword evidence="6" id="KW-0067">ATP-binding</keyword>
<feature type="binding site" evidence="6">
    <location>
        <position position="203"/>
    </location>
    <ligand>
        <name>NAD(+)</name>
        <dbReference type="ChEBI" id="CHEBI:57540"/>
    </ligand>
</feature>
<comment type="caution">
    <text evidence="7">The sequence shown here is derived from an EMBL/GenBank/DDBJ whole genome shotgun (WGS) entry which is preliminary data.</text>
</comment>
<evidence type="ECO:0000256" key="6">
    <source>
        <dbReference type="HAMAP-Rule" id="MF_00361"/>
    </source>
</evidence>
<dbReference type="Gene3D" id="2.60.200.30">
    <property type="entry name" value="Probable inorganic polyphosphate/atp-NAD kinase, domain 2"/>
    <property type="match status" value="1"/>
</dbReference>
<dbReference type="GO" id="GO:0016301">
    <property type="term" value="F:kinase activity"/>
    <property type="evidence" value="ECO:0007669"/>
    <property type="project" value="UniProtKB-KW"/>
</dbReference>
<name>A0ABS3VN32_MICEH</name>
<keyword evidence="4 6" id="KW-0520">NAD</keyword>
<gene>
    <name evidence="6" type="primary">nadK</name>
    <name evidence="7" type="ORF">GSF22_07335</name>
</gene>
<dbReference type="SUPFAM" id="SSF111331">
    <property type="entry name" value="NAD kinase/diacylglycerol kinase-like"/>
    <property type="match status" value="1"/>
</dbReference>
<keyword evidence="2 6" id="KW-0418">Kinase</keyword>
<dbReference type="Gene3D" id="3.40.50.10330">
    <property type="entry name" value="Probable inorganic polyphosphate/atp-NAD kinase, domain 1"/>
    <property type="match status" value="1"/>
</dbReference>
<dbReference type="PANTHER" id="PTHR20275">
    <property type="entry name" value="NAD KINASE"/>
    <property type="match status" value="1"/>
</dbReference>
<comment type="similarity">
    <text evidence="6">Belongs to the NAD kinase family.</text>
</comment>
<organism evidence="7 8">
    <name type="scientific">Micromonospora echinofusca</name>
    <dbReference type="NCBI Taxonomy" id="47858"/>
    <lineage>
        <taxon>Bacteria</taxon>
        <taxon>Bacillati</taxon>
        <taxon>Actinomycetota</taxon>
        <taxon>Actinomycetes</taxon>
        <taxon>Micromonosporales</taxon>
        <taxon>Micromonosporaceae</taxon>
        <taxon>Micromonospora</taxon>
    </lineage>
</organism>
<keyword evidence="1 6" id="KW-0808">Transferase</keyword>
<dbReference type="RefSeq" id="WP_208812165.1">
    <property type="nucleotide sequence ID" value="NZ_WVUH01000038.1"/>
</dbReference>
<dbReference type="EMBL" id="WVUH01000038">
    <property type="protein sequence ID" value="MBO4205818.1"/>
    <property type="molecule type" value="Genomic_DNA"/>
</dbReference>
<accession>A0ABS3VN32</accession>
<feature type="binding site" evidence="6">
    <location>
        <position position="168"/>
    </location>
    <ligand>
        <name>NAD(+)</name>
        <dbReference type="ChEBI" id="CHEBI:57540"/>
    </ligand>
</feature>
<dbReference type="PANTHER" id="PTHR20275:SF0">
    <property type="entry name" value="NAD KINASE"/>
    <property type="match status" value="1"/>
</dbReference>
<dbReference type="Pfam" id="PF20143">
    <property type="entry name" value="NAD_kinase_C"/>
    <property type="match status" value="1"/>
</dbReference>
<dbReference type="HAMAP" id="MF_00361">
    <property type="entry name" value="NAD_kinase"/>
    <property type="match status" value="1"/>
</dbReference>
<protein>
    <recommendedName>
        <fullName evidence="6">NAD kinase</fullName>
        <ecNumber evidence="6">2.7.1.23</ecNumber>
    </recommendedName>
    <alternativeName>
        <fullName evidence="6">ATP-dependent NAD kinase</fullName>
    </alternativeName>
</protein>
<dbReference type="Pfam" id="PF01513">
    <property type="entry name" value="NAD_kinase"/>
    <property type="match status" value="1"/>
</dbReference>
<feature type="binding site" evidence="6">
    <location>
        <position position="166"/>
    </location>
    <ligand>
        <name>NAD(+)</name>
        <dbReference type="ChEBI" id="CHEBI:57540"/>
    </ligand>
</feature>
<evidence type="ECO:0000256" key="2">
    <source>
        <dbReference type="ARBA" id="ARBA00022777"/>
    </source>
</evidence>
<feature type="binding site" evidence="6">
    <location>
        <begin position="138"/>
        <end position="139"/>
    </location>
    <ligand>
        <name>NAD(+)</name>
        <dbReference type="ChEBI" id="CHEBI:57540"/>
    </ligand>
</feature>
<comment type="cofactor">
    <cofactor evidence="6">
        <name>a divalent metal cation</name>
        <dbReference type="ChEBI" id="CHEBI:60240"/>
    </cofactor>
</comment>
<feature type="binding site" evidence="6">
    <location>
        <begin position="69"/>
        <end position="70"/>
    </location>
    <ligand>
        <name>NAD(+)</name>
        <dbReference type="ChEBI" id="CHEBI:57540"/>
    </ligand>
</feature>
<comment type="catalytic activity">
    <reaction evidence="5 6">
        <text>NAD(+) + ATP = ADP + NADP(+) + H(+)</text>
        <dbReference type="Rhea" id="RHEA:18629"/>
        <dbReference type="ChEBI" id="CHEBI:15378"/>
        <dbReference type="ChEBI" id="CHEBI:30616"/>
        <dbReference type="ChEBI" id="CHEBI:57540"/>
        <dbReference type="ChEBI" id="CHEBI:58349"/>
        <dbReference type="ChEBI" id="CHEBI:456216"/>
        <dbReference type="EC" id="2.7.1.23"/>
    </reaction>
</comment>
<dbReference type="EC" id="2.7.1.23" evidence="6"/>
<reference evidence="7 8" key="1">
    <citation type="submission" date="2019-12" db="EMBL/GenBank/DDBJ databases">
        <title>Whole genome sequencing of endophytic Actinobacterium Micromonospora sp. MPMI6T.</title>
        <authorList>
            <person name="Evv R."/>
            <person name="Podile A.R."/>
        </authorList>
    </citation>
    <scope>NUCLEOTIDE SEQUENCE [LARGE SCALE GENOMIC DNA]</scope>
    <source>
        <strain evidence="7 8">MPMI6</strain>
    </source>
</reference>
<dbReference type="Proteomes" id="UP000823521">
    <property type="component" value="Unassembled WGS sequence"/>
</dbReference>
<dbReference type="InterPro" id="IPR002504">
    <property type="entry name" value="NADK"/>
</dbReference>
<evidence type="ECO:0000256" key="5">
    <source>
        <dbReference type="ARBA" id="ARBA00047925"/>
    </source>
</evidence>